<dbReference type="PANTHER" id="PTHR30595:SF6">
    <property type="entry name" value="SCHLAFEN ALBA-2 DOMAIN-CONTAINING PROTEIN"/>
    <property type="match status" value="1"/>
</dbReference>
<dbReference type="InterPro" id="IPR038475">
    <property type="entry name" value="RecG_C_sf"/>
</dbReference>
<feature type="compositionally biased region" description="Pro residues" evidence="1">
    <location>
        <begin position="504"/>
        <end position="517"/>
    </location>
</feature>
<dbReference type="Gene3D" id="3.30.565.60">
    <property type="match status" value="1"/>
</dbReference>
<sequence length="624" mass="70250">MEMLKDIIERLNNSDESTTIEVKRGSAIDRSIMETICAFSNEPDLGGGTLVLGIERKELLLFPQYEVVGVKDMDKLQLDLASQCASLFNIPVRPEIEIETSNNLNVLKVFIPELHISQKPLYFKNEGLPRGAYRRIGSSDQRCSDDDMILFYNQTETFDSAIVQGSSLDDIDENAISLYRQLRKNVNTYAEELQYNDKELLQALGCAVKTQSGDWKLTYAGLLVFGSRAAHRRLIPMMRVDYIRVPGNEWVADPENRFTTIDMRGPLLELVSRAYSAVSDDLPKGFLLPEGELHAESVGLPGRVLREALVNAFMHRSYRVNEPIQLIRYGNRIELRNPGFSLKPADQLGEPGSQSRNQFIAAIFHETNLAETKGSGIRTMRRLMERAGMAPPTFESDHGANKFTLRLLLHHFLSEEDLDWLNQFNSLNLNDNQKRALIFTREAGAVDNPTYRQLNGCDVFRSSGELRQLKELDLLEMKGKGRYTYLIAGSLMNQGLDIKTSLSGPPPAHSGPPPALSGPPSALSGPPQASSEVTFDALLEEIPENLRNRIISLGKRISNPDVLKNIIIELCKFRPHSLEELSILLQRKDKYLLEEFIIPLRQEGLLKFTLPEMPNHPNQAYTAV</sequence>
<comment type="caution">
    <text evidence="3">The sequence shown here is derived from an EMBL/GenBank/DDBJ whole genome shotgun (WGS) entry which is preliminary data.</text>
</comment>
<reference evidence="3 4" key="1">
    <citation type="submission" date="2022-01" db="EMBL/GenBank/DDBJ databases">
        <title>Flavihumibacter sp. nov., isolated from sediment of a river.</title>
        <authorList>
            <person name="Liu H."/>
        </authorList>
    </citation>
    <scope>NUCLEOTIDE SEQUENCE [LARGE SCALE GENOMIC DNA]</scope>
    <source>
        <strain evidence="3 4">RY-1</strain>
    </source>
</reference>
<evidence type="ECO:0000313" key="3">
    <source>
        <dbReference type="EMBL" id="MCF1713175.1"/>
    </source>
</evidence>
<accession>A0ABS9BD27</accession>
<dbReference type="RefSeq" id="WP_234863625.1">
    <property type="nucleotide sequence ID" value="NZ_JAKEVY010000001.1"/>
</dbReference>
<keyword evidence="4" id="KW-1185">Reference proteome</keyword>
<dbReference type="InterPro" id="IPR007421">
    <property type="entry name" value="Schlafen_AlbA_2_dom"/>
</dbReference>
<dbReference type="InterPro" id="IPR038461">
    <property type="entry name" value="Schlafen_AlbA_2_dom_sf"/>
</dbReference>
<dbReference type="Pfam" id="PF04326">
    <property type="entry name" value="SLFN_AlbA_2"/>
    <property type="match status" value="1"/>
</dbReference>
<evidence type="ECO:0000259" key="2">
    <source>
        <dbReference type="Pfam" id="PF04326"/>
    </source>
</evidence>
<name>A0ABS9BD27_9BACT</name>
<dbReference type="Gene3D" id="3.30.950.30">
    <property type="entry name" value="Schlafen, AAA domain"/>
    <property type="match status" value="1"/>
</dbReference>
<protein>
    <submittedName>
        <fullName evidence="3">DNA binding domain-containing protein</fullName>
    </submittedName>
</protein>
<dbReference type="EMBL" id="JAKEVY010000001">
    <property type="protein sequence ID" value="MCF1713175.1"/>
    <property type="molecule type" value="Genomic_DNA"/>
</dbReference>
<organism evidence="3 4">
    <name type="scientific">Flavihumibacter fluminis</name>
    <dbReference type="NCBI Taxonomy" id="2909236"/>
    <lineage>
        <taxon>Bacteria</taxon>
        <taxon>Pseudomonadati</taxon>
        <taxon>Bacteroidota</taxon>
        <taxon>Chitinophagia</taxon>
        <taxon>Chitinophagales</taxon>
        <taxon>Chitinophagaceae</taxon>
        <taxon>Flavihumibacter</taxon>
    </lineage>
</organism>
<feature type="compositionally biased region" description="Low complexity" evidence="1">
    <location>
        <begin position="518"/>
        <end position="529"/>
    </location>
</feature>
<proteinExistence type="predicted"/>
<evidence type="ECO:0000256" key="1">
    <source>
        <dbReference type="SAM" id="MobiDB-lite"/>
    </source>
</evidence>
<dbReference type="Proteomes" id="UP001200145">
    <property type="component" value="Unassembled WGS sequence"/>
</dbReference>
<dbReference type="Pfam" id="PF13749">
    <property type="entry name" value="HATPase_c_4"/>
    <property type="match status" value="1"/>
</dbReference>
<feature type="region of interest" description="Disordered" evidence="1">
    <location>
        <begin position="498"/>
        <end position="529"/>
    </location>
</feature>
<gene>
    <name evidence="3" type="ORF">L0U88_00855</name>
</gene>
<evidence type="ECO:0000313" key="4">
    <source>
        <dbReference type="Proteomes" id="UP001200145"/>
    </source>
</evidence>
<feature type="domain" description="Schlafen AlbA-2" evidence="2">
    <location>
        <begin position="16"/>
        <end position="143"/>
    </location>
</feature>
<dbReference type="PANTHER" id="PTHR30595">
    <property type="entry name" value="GLPR-RELATED TRANSCRIPTIONAL REPRESSOR"/>
    <property type="match status" value="1"/>
</dbReference>